<gene>
    <name evidence="1" type="ORF">CARN7_1764</name>
</gene>
<sequence>MIAVTTLAAQQIQVSAAHDASVRVESADLLVYESHRAPLKCATLSFAACVPAQPEFVFRNANVPHSASSGSRI</sequence>
<evidence type="ECO:0000313" key="1">
    <source>
        <dbReference type="EMBL" id="CBI10961.1"/>
    </source>
</evidence>
<reference evidence="1" key="1">
    <citation type="submission" date="2009-10" db="EMBL/GenBank/DDBJ databases">
        <title>Diversity of trophic interactions inside an arsenic-rich microbial ecosystem.</title>
        <authorList>
            <person name="Bertin P.N."/>
            <person name="Heinrich-Salmeron A."/>
            <person name="Pelletier E."/>
            <person name="Goulhen-Chollet F."/>
            <person name="Arsene-Ploetze F."/>
            <person name="Gallien S."/>
            <person name="Calteau A."/>
            <person name="Vallenet D."/>
            <person name="Casiot C."/>
            <person name="Chane-Woon-Ming B."/>
            <person name="Giloteaux L."/>
            <person name="Barakat M."/>
            <person name="Bonnefoy V."/>
            <person name="Bruneel O."/>
            <person name="Chandler M."/>
            <person name="Cleiss J."/>
            <person name="Duran R."/>
            <person name="Elbaz-Poulichet F."/>
            <person name="Fonknechten N."/>
            <person name="Lauga B."/>
            <person name="Mornico D."/>
            <person name="Ortet P."/>
            <person name="Schaeffer C."/>
            <person name="Siguier P."/>
            <person name="Alexander Thil Smith A."/>
            <person name="Van Dorsselaer A."/>
            <person name="Weissenbach J."/>
            <person name="Medigue C."/>
            <person name="Le Paslier D."/>
        </authorList>
    </citation>
    <scope>NUCLEOTIDE SEQUENCE</scope>
</reference>
<dbReference type="AlphaFoldDB" id="E6QUN8"/>
<comment type="caution">
    <text evidence="1">The sequence shown here is derived from an EMBL/GenBank/DDBJ whole genome shotgun (WGS) entry which is preliminary data.</text>
</comment>
<organism evidence="1">
    <name type="scientific">mine drainage metagenome</name>
    <dbReference type="NCBI Taxonomy" id="410659"/>
    <lineage>
        <taxon>unclassified sequences</taxon>
        <taxon>metagenomes</taxon>
        <taxon>ecological metagenomes</taxon>
    </lineage>
</organism>
<proteinExistence type="predicted"/>
<name>E6QUN8_9ZZZZ</name>
<accession>E6QUN8</accession>
<protein>
    <submittedName>
        <fullName evidence="1">Uncharacterized protein</fullName>
    </submittedName>
</protein>
<dbReference type="EMBL" id="CABR01000114">
    <property type="protein sequence ID" value="CBI10961.1"/>
    <property type="molecule type" value="Genomic_DNA"/>
</dbReference>